<organism evidence="1 2">
    <name type="scientific">Halobiforma nitratireducens JCM 10879</name>
    <dbReference type="NCBI Taxonomy" id="1227454"/>
    <lineage>
        <taxon>Archaea</taxon>
        <taxon>Methanobacteriati</taxon>
        <taxon>Methanobacteriota</taxon>
        <taxon>Stenosarchaea group</taxon>
        <taxon>Halobacteria</taxon>
        <taxon>Halobacteriales</taxon>
        <taxon>Natrialbaceae</taxon>
        <taxon>Halobiforma</taxon>
    </lineage>
</organism>
<keyword evidence="2" id="KW-1185">Reference proteome</keyword>
<sequence length="284" mass="31181">MPFQTKRGDPIDPDDGSLFTETPIYHQLESEGIDTHIVEPFDSSDDPKTAGASTHTYTSPADFAVQLRRVLEQSSAPTYCYGYTPLVDAAGHAEGTRSERHNAELNCLSATLKRELCDRLRTDVAEETLLLFIADHGQVDSGSSENVDVLADPVVDRHLRRDRNGVPAISGSGRNLHLFVTDGSTDRIHTRLRERLDALVLTREEALESNLWGTHGPSKLFTERLGDLVVIPETTTVWHSEEPEELELVGDHGGLHPRELLVPFGAVRLDSLAGTDGTSQTILG</sequence>
<dbReference type="AlphaFoldDB" id="M0LWL7"/>
<reference evidence="1 2" key="1">
    <citation type="journal article" date="2014" name="PLoS Genet.">
        <title>Phylogenetically driven sequencing of extremely halophilic archaea reveals strategies for static and dynamic osmo-response.</title>
        <authorList>
            <person name="Becker E.A."/>
            <person name="Seitzer P.M."/>
            <person name="Tritt A."/>
            <person name="Larsen D."/>
            <person name="Krusor M."/>
            <person name="Yao A.I."/>
            <person name="Wu D."/>
            <person name="Madern D."/>
            <person name="Eisen J.A."/>
            <person name="Darling A.E."/>
            <person name="Facciotti M.T."/>
        </authorList>
    </citation>
    <scope>NUCLEOTIDE SEQUENCE [LARGE SCALE GENOMIC DNA]</scope>
    <source>
        <strain evidence="1 2">JCM 10879</strain>
    </source>
</reference>
<dbReference type="STRING" id="1227454.C446_10585"/>
<comment type="caution">
    <text evidence="1">The sequence shown here is derived from an EMBL/GenBank/DDBJ whole genome shotgun (WGS) entry which is preliminary data.</text>
</comment>
<dbReference type="Pfam" id="PF01663">
    <property type="entry name" value="Phosphodiest"/>
    <property type="match status" value="1"/>
</dbReference>
<dbReference type="Gene3D" id="3.40.720.10">
    <property type="entry name" value="Alkaline Phosphatase, subunit A"/>
    <property type="match status" value="1"/>
</dbReference>
<dbReference type="InterPro" id="IPR017850">
    <property type="entry name" value="Alkaline_phosphatase_core_sf"/>
</dbReference>
<gene>
    <name evidence="1" type="ORF">C446_10585</name>
</gene>
<accession>M0LWL7</accession>
<evidence type="ECO:0000313" key="2">
    <source>
        <dbReference type="Proteomes" id="UP000011607"/>
    </source>
</evidence>
<dbReference type="Proteomes" id="UP000011607">
    <property type="component" value="Unassembled WGS sequence"/>
</dbReference>
<protein>
    <submittedName>
        <fullName evidence="1">Type I phosphodiesterase/nucleotide pyrophosphatase</fullName>
    </submittedName>
</protein>
<dbReference type="eggNOG" id="arCOG01378">
    <property type="taxonomic scope" value="Archaea"/>
</dbReference>
<dbReference type="EMBL" id="AOMA01000102">
    <property type="protein sequence ID" value="EMA37866.1"/>
    <property type="molecule type" value="Genomic_DNA"/>
</dbReference>
<dbReference type="InterPro" id="IPR002591">
    <property type="entry name" value="Phosphodiest/P_Trfase"/>
</dbReference>
<dbReference type="SUPFAM" id="SSF53649">
    <property type="entry name" value="Alkaline phosphatase-like"/>
    <property type="match status" value="1"/>
</dbReference>
<evidence type="ECO:0000313" key="1">
    <source>
        <dbReference type="EMBL" id="EMA37866.1"/>
    </source>
</evidence>
<name>M0LWL7_9EURY</name>
<proteinExistence type="predicted"/>